<organism evidence="1 2">
    <name type="scientific">Thelohanellus kitauei</name>
    <name type="common">Myxosporean</name>
    <dbReference type="NCBI Taxonomy" id="669202"/>
    <lineage>
        <taxon>Eukaryota</taxon>
        <taxon>Metazoa</taxon>
        <taxon>Cnidaria</taxon>
        <taxon>Myxozoa</taxon>
        <taxon>Myxosporea</taxon>
        <taxon>Bivalvulida</taxon>
        <taxon>Platysporina</taxon>
        <taxon>Myxobolidae</taxon>
        <taxon>Thelohanellus</taxon>
    </lineage>
</organism>
<comment type="caution">
    <text evidence="1">The sequence shown here is derived from an EMBL/GenBank/DDBJ whole genome shotgun (WGS) entry which is preliminary data.</text>
</comment>
<keyword evidence="2" id="KW-1185">Reference proteome</keyword>
<dbReference type="Proteomes" id="UP000031668">
    <property type="component" value="Unassembled WGS sequence"/>
</dbReference>
<dbReference type="EMBL" id="JWZT01000019">
    <property type="protein sequence ID" value="KII75166.1"/>
    <property type="molecule type" value="Genomic_DNA"/>
</dbReference>
<proteinExistence type="predicted"/>
<sequence length="148" mass="17018">MAHWLICGLPISTNSQGNQLPLETLPLSFNGENDHYELVTCRSASDFIIFYKKEEASSENDVIYGYDKTTSAFKPITFDVHGTVIKSLKKLIPVENKMFAISNRHEVAFYINERYEIENVESIEHNTEFVMHPEFLDFAIKYTVSEVS</sequence>
<protein>
    <submittedName>
        <fullName evidence="1">Uncharacterized protein</fullName>
    </submittedName>
</protein>
<name>A0A0C2N6D1_THEKT</name>
<evidence type="ECO:0000313" key="2">
    <source>
        <dbReference type="Proteomes" id="UP000031668"/>
    </source>
</evidence>
<evidence type="ECO:0000313" key="1">
    <source>
        <dbReference type="EMBL" id="KII75166.1"/>
    </source>
</evidence>
<accession>A0A0C2N6D1</accession>
<dbReference type="AlphaFoldDB" id="A0A0C2N6D1"/>
<gene>
    <name evidence="1" type="ORF">RF11_10461</name>
</gene>
<reference evidence="1 2" key="1">
    <citation type="journal article" date="2014" name="Genome Biol. Evol.">
        <title>The genome of the myxosporean Thelohanellus kitauei shows adaptations to nutrient acquisition within its fish host.</title>
        <authorList>
            <person name="Yang Y."/>
            <person name="Xiong J."/>
            <person name="Zhou Z."/>
            <person name="Huo F."/>
            <person name="Miao W."/>
            <person name="Ran C."/>
            <person name="Liu Y."/>
            <person name="Zhang J."/>
            <person name="Feng J."/>
            <person name="Wang M."/>
            <person name="Wang M."/>
            <person name="Wang L."/>
            <person name="Yao B."/>
        </authorList>
    </citation>
    <scope>NUCLEOTIDE SEQUENCE [LARGE SCALE GENOMIC DNA]</scope>
    <source>
        <strain evidence="1">Wuqing</strain>
    </source>
</reference>